<evidence type="ECO:0000256" key="3">
    <source>
        <dbReference type="ARBA" id="ARBA00023163"/>
    </source>
</evidence>
<dbReference type="Gene3D" id="1.20.120.1110">
    <property type="entry name" value="TAFH/NHR1 domain"/>
    <property type="match status" value="1"/>
</dbReference>
<keyword evidence="8" id="KW-1185">Reference proteome</keyword>
<feature type="compositionally biased region" description="Polar residues" evidence="5">
    <location>
        <begin position="67"/>
        <end position="82"/>
    </location>
</feature>
<dbReference type="PANTHER" id="PTHR15138">
    <property type="entry name" value="TRANSCRIPTION INITIATION FACTOR TFIID SUBUNIT 4"/>
    <property type="match status" value="1"/>
</dbReference>
<dbReference type="PROSITE" id="PS51119">
    <property type="entry name" value="TAFH"/>
    <property type="match status" value="1"/>
</dbReference>
<dbReference type="GO" id="GO:0003677">
    <property type="term" value="F:DNA binding"/>
    <property type="evidence" value="ECO:0007669"/>
    <property type="project" value="TreeGrafter"/>
</dbReference>
<dbReference type="InterPro" id="IPR045144">
    <property type="entry name" value="TAF4"/>
</dbReference>
<dbReference type="InterPro" id="IPR037249">
    <property type="entry name" value="TAFH/NHR1_dom_sf"/>
</dbReference>
<dbReference type="Proteomes" id="UP001460270">
    <property type="component" value="Unassembled WGS sequence"/>
</dbReference>
<comment type="caution">
    <text evidence="7">The sequence shown here is derived from an EMBL/GenBank/DDBJ whole genome shotgun (WGS) entry which is preliminary data.</text>
</comment>
<feature type="region of interest" description="Disordered" evidence="5">
    <location>
        <begin position="269"/>
        <end position="293"/>
    </location>
</feature>
<keyword evidence="3" id="KW-0804">Transcription</keyword>
<dbReference type="Pfam" id="PF07531">
    <property type="entry name" value="TAFH"/>
    <property type="match status" value="1"/>
</dbReference>
<accession>A0AAW0MNN5</accession>
<feature type="compositionally biased region" description="Low complexity" evidence="5">
    <location>
        <begin position="57"/>
        <end position="66"/>
    </location>
</feature>
<evidence type="ECO:0000313" key="7">
    <source>
        <dbReference type="EMBL" id="KAK7880774.1"/>
    </source>
</evidence>
<dbReference type="SMART" id="SM00549">
    <property type="entry name" value="TAFH"/>
    <property type="match status" value="1"/>
</dbReference>
<evidence type="ECO:0000256" key="4">
    <source>
        <dbReference type="ARBA" id="ARBA00023242"/>
    </source>
</evidence>
<feature type="region of interest" description="Disordered" evidence="5">
    <location>
        <begin position="57"/>
        <end position="82"/>
    </location>
</feature>
<feature type="region of interest" description="Disordered" evidence="5">
    <location>
        <begin position="185"/>
        <end position="251"/>
    </location>
</feature>
<dbReference type="GO" id="GO:0005669">
    <property type="term" value="C:transcription factor TFIID complex"/>
    <property type="evidence" value="ECO:0007669"/>
    <property type="project" value="InterPro"/>
</dbReference>
<evidence type="ECO:0000256" key="1">
    <source>
        <dbReference type="ARBA" id="ARBA00004123"/>
    </source>
</evidence>
<proteinExistence type="predicted"/>
<evidence type="ECO:0000256" key="2">
    <source>
        <dbReference type="ARBA" id="ARBA00023015"/>
    </source>
</evidence>
<comment type="subcellular location">
    <subcellularLocation>
        <location evidence="1">Nucleus</location>
    </subcellularLocation>
</comment>
<dbReference type="GO" id="GO:0016251">
    <property type="term" value="F:RNA polymerase II general transcription initiation factor activity"/>
    <property type="evidence" value="ECO:0007669"/>
    <property type="project" value="TreeGrafter"/>
</dbReference>
<dbReference type="InterPro" id="IPR003894">
    <property type="entry name" value="TAFH_NHR1"/>
</dbReference>
<gene>
    <name evidence="7" type="ORF">WMY93_032587</name>
</gene>
<keyword evidence="2" id="KW-0805">Transcription regulation</keyword>
<protein>
    <recommendedName>
        <fullName evidence="6">TAFH domain-containing protein</fullName>
    </recommendedName>
</protein>
<dbReference type="PANTHER" id="PTHR15138:SF14">
    <property type="entry name" value="TRANSCRIPTION INITIATION FACTOR TFIID SUBUNIT 4"/>
    <property type="match status" value="1"/>
</dbReference>
<reference evidence="8" key="1">
    <citation type="submission" date="2024-04" db="EMBL/GenBank/DDBJ databases">
        <title>Salinicola lusitanus LLJ914,a marine bacterium isolated from the Okinawa Trough.</title>
        <authorList>
            <person name="Li J."/>
        </authorList>
    </citation>
    <scope>NUCLEOTIDE SEQUENCE [LARGE SCALE GENOMIC DNA]</scope>
</reference>
<keyword evidence="4" id="KW-0539">Nucleus</keyword>
<dbReference type="EMBL" id="JBBPFD010000051">
    <property type="protein sequence ID" value="KAK7880774.1"/>
    <property type="molecule type" value="Genomic_DNA"/>
</dbReference>
<dbReference type="GO" id="GO:0006355">
    <property type="term" value="P:regulation of DNA-templated transcription"/>
    <property type="evidence" value="ECO:0007669"/>
    <property type="project" value="UniProtKB-ARBA"/>
</dbReference>
<evidence type="ECO:0000256" key="5">
    <source>
        <dbReference type="SAM" id="MobiDB-lite"/>
    </source>
</evidence>
<name>A0AAW0MNN5_9GOBI</name>
<sequence>MRVNTPDSSGTMRPEQQLTIVQQRPELSLPPGMVLACTQTGQLVTLPQQLLAQAQAQQNQTTANNQRPATSTAAGGATQETQENVTKCRHILSSLIKLAIHNPPSPETPMKVKRLVQELIEAKIEPEEFVTRVHAEAEQKFPPPPYLLRFLKSLRHFGDGAAPVPSAEFPHKFLYKTKKPPSFPSVLMGPSADSHTSLQHSSSRRSSSRSAPYRTCHNHHSQTSAHQPRERCSELDTPMDSASTQTVPEPDIKTEAISAVMSQHVRPQETLLKSSSSSPVADVSNAPTTSTSWTTATVKVEATNTAEAKIKREIKMETQKQT</sequence>
<dbReference type="AlphaFoldDB" id="A0AAW0MNN5"/>
<organism evidence="7 8">
    <name type="scientific">Mugilogobius chulae</name>
    <name type="common">yellowstripe goby</name>
    <dbReference type="NCBI Taxonomy" id="88201"/>
    <lineage>
        <taxon>Eukaryota</taxon>
        <taxon>Metazoa</taxon>
        <taxon>Chordata</taxon>
        <taxon>Craniata</taxon>
        <taxon>Vertebrata</taxon>
        <taxon>Euteleostomi</taxon>
        <taxon>Actinopterygii</taxon>
        <taxon>Neopterygii</taxon>
        <taxon>Teleostei</taxon>
        <taxon>Neoteleostei</taxon>
        <taxon>Acanthomorphata</taxon>
        <taxon>Gobiaria</taxon>
        <taxon>Gobiiformes</taxon>
        <taxon>Gobioidei</taxon>
        <taxon>Gobiidae</taxon>
        <taxon>Gobionellinae</taxon>
        <taxon>Mugilogobius</taxon>
    </lineage>
</organism>
<evidence type="ECO:0000313" key="8">
    <source>
        <dbReference type="Proteomes" id="UP001460270"/>
    </source>
</evidence>
<evidence type="ECO:0000259" key="6">
    <source>
        <dbReference type="PROSITE" id="PS51119"/>
    </source>
</evidence>
<dbReference type="GO" id="GO:0006367">
    <property type="term" value="P:transcription initiation at RNA polymerase II promoter"/>
    <property type="evidence" value="ECO:0007669"/>
    <property type="project" value="TreeGrafter"/>
</dbReference>
<dbReference type="SUPFAM" id="SSF158553">
    <property type="entry name" value="TAFH domain-like"/>
    <property type="match status" value="1"/>
</dbReference>
<feature type="domain" description="TAFH" evidence="6">
    <location>
        <begin position="82"/>
        <end position="181"/>
    </location>
</feature>